<feature type="disulfide bond" evidence="9">
    <location>
        <begin position="548"/>
        <end position="612"/>
    </location>
</feature>
<dbReference type="SMART" id="SM00202">
    <property type="entry name" value="SR"/>
    <property type="match status" value="9"/>
</dbReference>
<sequence length="965" mass="103072">MTISHLVLFCDSGVANSAPIRLVNGPNRCTGRLEVLWNQQWGTVCDDSWDLPDAMVVCRQLECGEALSAPGLAQFGQGTGRIWLDDMNCNGTEVDLSACRTRPWGEHNCNHGEDAGVVCSGLNKTVPIRLVNGTSHCSGRVEVFYGHQWGTVCDDNWDIVDAEVVCRQLGCGTALSAPSSAYFGRGSEPIWLDEVICRGTEAALSECSTKPWGLHDCVHGEDAGVVCSGNSRTSGFVGGIVCVASLCNIFSCQNLQNFGQGTGRIWLDDMNCNGTEVDLSACRTRPWGEHNCNHGEDAGVVCSGNFFPIRLVNGTSHCSGRVEVFYGHQWGTVCDDNWDIVDAEVVCRQLGCGTALSAPSSAYFGRGSEPIWLDEVICRGTEAALSECSTKPWGLHDCVHGEDAGVVCSGFAKPAPLRLVDGLTPCSGRIEVFYGQRWGTVCDDDWDLVDAEVVCRQLGCGKALSAPHRAYFGQGSDPIWLDNVNCTGTEAALSGCMATPWGVHNCGHGEDAGVVCFAKPAPLRLVDGLTPCSGRIEVFYGQRWGTVCDDDWDLVDAEVVCRQLGCGKALSAPHRAYFGQGSDPIWLDNVNCTGTEAALSECMATPWGVHNCGHGEDAGVVCEGFSELFPVRLVNGSNSCSGRVEVFHEQQWGTVCDDSWDLADAQVVCRQLGCGAAISAPGSARFGQGTGQIWLDDVNCAGSESVLTECRAKPWGDHNCNHKEDAAVECSDVAETAPIRLVNGPSHCAGRVEVFHDQQWGTVCDDGWDIAEANVVCRQLGCGAALSAPGSARFGEGSNPIWLADVNCIGTEAALSECQFQPWGSHNCRHGEDAGVVCSGNPLAPLRLMDGPNRCSGRVEIFYGQQWGTVCGDSWDVRDAEVVCQQLGCGKALSTPASAYFGKGSGPIWLDDVNCTGTETALSKCETSLWGAHNCSHGEDAGVVCLGKSLLFHLLIDIYGMWRDA</sequence>
<keyword evidence="5" id="KW-0325">Glycoprotein</keyword>
<feature type="domain" description="SRCR" evidence="10">
    <location>
        <begin position="846"/>
        <end position="946"/>
    </location>
</feature>
<evidence type="ECO:0000256" key="1">
    <source>
        <dbReference type="ARBA" id="ARBA00022729"/>
    </source>
</evidence>
<dbReference type="FunFam" id="3.10.250.10:FF:000007">
    <property type="entry name" value="Soluble scavenger receptor cysteine-rich domain-containing protein SSC5D"/>
    <property type="match status" value="3"/>
</dbReference>
<feature type="disulfide bond" evidence="9">
    <location>
        <begin position="89"/>
        <end position="99"/>
    </location>
</feature>
<evidence type="ECO:0000259" key="10">
    <source>
        <dbReference type="PROSITE" id="PS50287"/>
    </source>
</evidence>
<feature type="domain" description="SRCR" evidence="10">
    <location>
        <begin position="417"/>
        <end position="517"/>
    </location>
</feature>
<name>A0A8B9VA58_9AVES</name>
<evidence type="ECO:0000256" key="3">
    <source>
        <dbReference type="ARBA" id="ARBA00023157"/>
    </source>
</evidence>
<dbReference type="GO" id="GO:0016020">
    <property type="term" value="C:membrane"/>
    <property type="evidence" value="ECO:0007669"/>
    <property type="project" value="InterPro"/>
</dbReference>
<accession>A0A8B9VA58</accession>
<evidence type="ECO:0000256" key="7">
    <source>
        <dbReference type="ARBA" id="ARBA00064153"/>
    </source>
</evidence>
<dbReference type="InterPro" id="IPR036772">
    <property type="entry name" value="SRCR-like_dom_sf"/>
</dbReference>
<feature type="disulfide bond" evidence="9">
    <location>
        <begin position="272"/>
        <end position="282"/>
    </location>
</feature>
<protein>
    <recommendedName>
        <fullName evidence="8">Soluble scavenger receptor cysteine-rich domain-containing protein SSC5D</fullName>
    </recommendedName>
</protein>
<feature type="disulfide bond" evidence="9">
    <location>
        <begin position="871"/>
        <end position="935"/>
    </location>
</feature>
<dbReference type="AlphaFoldDB" id="A0A8B9VA58"/>
<keyword evidence="1" id="KW-0732">Signal</keyword>
<feature type="domain" description="SRCR" evidence="10">
    <location>
        <begin position="523"/>
        <end position="623"/>
    </location>
</feature>
<feature type="disulfide bond" evidence="9">
    <location>
        <begin position="669"/>
        <end position="730"/>
    </location>
</feature>
<feature type="disulfide bond" evidence="9">
    <location>
        <begin position="378"/>
        <end position="388"/>
    </location>
</feature>
<feature type="disulfide bond" evidence="9">
    <location>
        <begin position="777"/>
        <end position="838"/>
    </location>
</feature>
<evidence type="ECO:0000313" key="12">
    <source>
        <dbReference type="Proteomes" id="UP000694549"/>
    </source>
</evidence>
<keyword evidence="4" id="KW-0675">Receptor</keyword>
<keyword evidence="3 9" id="KW-1015">Disulfide bond</keyword>
<feature type="domain" description="SRCR" evidence="10">
    <location>
        <begin position="20"/>
        <end position="120"/>
    </location>
</feature>
<feature type="disulfide bond" evidence="9">
    <location>
        <begin position="561"/>
        <end position="622"/>
    </location>
</feature>
<comment type="function">
    <text evidence="6">Binds to extracellular matrix proteins. Binds to pathogen-associated molecular patterns (PAMPs) present on the cell walls of Gram-positive and Gram-negative bacteria and fungi, behaving as a pattern recognition receptor (PRR). Induces bacterial and fungal aggregation and subsequent inhibition of PAMP-induced cytokine release. Does not possess intrinsic bactericidal activity. May play a role in the innate defense and homeostasis of certain epithelial surfaces.</text>
</comment>
<dbReference type="PROSITE" id="PS00420">
    <property type="entry name" value="SRCR_1"/>
    <property type="match status" value="7"/>
</dbReference>
<feature type="domain" description="SRCR" evidence="10">
    <location>
        <begin position="128"/>
        <end position="228"/>
    </location>
</feature>
<dbReference type="SUPFAM" id="SSF56487">
    <property type="entry name" value="SRCR-like"/>
    <property type="match status" value="9"/>
</dbReference>
<dbReference type="PANTHER" id="PTHR19331:SF487">
    <property type="entry name" value="SOLUBLE SCAVENGER RECEPTOR CYSTEINE-RICH DOMAIN-CONTAINING PROTEIN SSC5D"/>
    <property type="match status" value="1"/>
</dbReference>
<comment type="subunit">
    <text evidence="7">Interacts with LGALS1 and laminin.</text>
</comment>
<feature type="disulfide bond" evidence="9">
    <location>
        <begin position="166"/>
        <end position="227"/>
    </location>
</feature>
<feature type="disulfide bond" evidence="9">
    <location>
        <begin position="455"/>
        <end position="516"/>
    </location>
</feature>
<dbReference type="InterPro" id="IPR001190">
    <property type="entry name" value="SRCR"/>
</dbReference>
<dbReference type="PRINTS" id="PR00258">
    <property type="entry name" value="SPERACTRCPTR"/>
</dbReference>
<dbReference type="PANTHER" id="PTHR19331">
    <property type="entry name" value="SCAVENGER RECEPTOR DOMAIN-CONTAINING"/>
    <property type="match status" value="1"/>
</dbReference>
<keyword evidence="2" id="KW-0677">Repeat</keyword>
<organism evidence="11 12">
    <name type="scientific">Anas zonorhyncha</name>
    <name type="common">Eastern spot-billed duck</name>
    <dbReference type="NCBI Taxonomy" id="75864"/>
    <lineage>
        <taxon>Eukaryota</taxon>
        <taxon>Metazoa</taxon>
        <taxon>Chordata</taxon>
        <taxon>Craniata</taxon>
        <taxon>Vertebrata</taxon>
        <taxon>Euteleostomi</taxon>
        <taxon>Archelosauria</taxon>
        <taxon>Archosauria</taxon>
        <taxon>Dinosauria</taxon>
        <taxon>Saurischia</taxon>
        <taxon>Theropoda</taxon>
        <taxon>Coelurosauria</taxon>
        <taxon>Aves</taxon>
        <taxon>Neognathae</taxon>
        <taxon>Galloanserae</taxon>
        <taxon>Anseriformes</taxon>
        <taxon>Anatidae</taxon>
        <taxon>Anatinae</taxon>
        <taxon>Anas</taxon>
    </lineage>
</organism>
<comment type="caution">
    <text evidence="9">Lacks conserved residue(s) required for the propagation of feature annotation.</text>
</comment>
<feature type="disulfide bond" evidence="9">
    <location>
        <begin position="915"/>
        <end position="925"/>
    </location>
</feature>
<keyword evidence="12" id="KW-1185">Reference proteome</keyword>
<evidence type="ECO:0000256" key="2">
    <source>
        <dbReference type="ARBA" id="ARBA00022737"/>
    </source>
</evidence>
<evidence type="ECO:0000256" key="9">
    <source>
        <dbReference type="PROSITE-ProRule" id="PRU00196"/>
    </source>
</evidence>
<evidence type="ECO:0000256" key="5">
    <source>
        <dbReference type="ARBA" id="ARBA00023180"/>
    </source>
</evidence>
<dbReference type="PROSITE" id="PS50287">
    <property type="entry name" value="SRCR_2"/>
    <property type="match status" value="9"/>
</dbReference>
<feature type="disulfide bond" evidence="9">
    <location>
        <begin position="197"/>
        <end position="207"/>
    </location>
</feature>
<reference evidence="11" key="1">
    <citation type="submission" date="2025-08" db="UniProtKB">
        <authorList>
            <consortium name="Ensembl"/>
        </authorList>
    </citation>
    <scope>IDENTIFICATION</scope>
</reference>
<feature type="disulfide bond" evidence="9">
    <location>
        <begin position="884"/>
        <end position="945"/>
    </location>
</feature>
<feature type="disulfide bond" evidence="9">
    <location>
        <begin position="764"/>
        <end position="828"/>
    </location>
</feature>
<feature type="domain" description="SRCR" evidence="10">
    <location>
        <begin position="739"/>
        <end position="839"/>
    </location>
</feature>
<feature type="domain" description="SRCR" evidence="10">
    <location>
        <begin position="224"/>
        <end position="303"/>
    </location>
</feature>
<dbReference type="Proteomes" id="UP000694549">
    <property type="component" value="Unplaced"/>
</dbReference>
<feature type="disulfide bond" evidence="9">
    <location>
        <begin position="347"/>
        <end position="408"/>
    </location>
</feature>
<reference evidence="11" key="2">
    <citation type="submission" date="2025-09" db="UniProtKB">
        <authorList>
            <consortium name="Ensembl"/>
        </authorList>
    </citation>
    <scope>IDENTIFICATION</scope>
</reference>
<feature type="disulfide bond" evidence="9">
    <location>
        <begin position="45"/>
        <end position="109"/>
    </location>
</feature>
<evidence type="ECO:0000256" key="4">
    <source>
        <dbReference type="ARBA" id="ARBA00023170"/>
    </source>
</evidence>
<dbReference type="FunFam" id="3.10.250.10:FF:000006">
    <property type="entry name" value="neurotrypsin isoform X2"/>
    <property type="match status" value="4"/>
</dbReference>
<evidence type="ECO:0000256" key="8">
    <source>
        <dbReference type="ARBA" id="ARBA00069168"/>
    </source>
</evidence>
<feature type="disulfide bond" evidence="9">
    <location>
        <begin position="592"/>
        <end position="602"/>
    </location>
</feature>
<feature type="disulfide bond" evidence="9">
    <location>
        <begin position="58"/>
        <end position="119"/>
    </location>
</feature>
<feature type="disulfide bond" evidence="9">
    <location>
        <begin position="442"/>
        <end position="506"/>
    </location>
</feature>
<evidence type="ECO:0000313" key="11">
    <source>
        <dbReference type="Ensembl" id="ENSAZOP00000018622.1"/>
    </source>
</evidence>
<feature type="domain" description="SRCR" evidence="10">
    <location>
        <begin position="631"/>
        <end position="731"/>
    </location>
</feature>
<dbReference type="FunFam" id="3.10.250.10:FF:000002">
    <property type="entry name" value="Scavenger receptor cysteine-rich type 1 protein M130"/>
    <property type="match status" value="1"/>
</dbReference>
<dbReference type="Ensembl" id="ENSAZOT00000020003.1">
    <property type="protein sequence ID" value="ENSAZOP00000018622.1"/>
    <property type="gene ID" value="ENSAZOG00000012027.1"/>
</dbReference>
<feature type="disulfide bond" evidence="9">
    <location>
        <begin position="700"/>
        <end position="710"/>
    </location>
</feature>
<feature type="disulfide bond" evidence="9">
    <location>
        <begin position="486"/>
        <end position="496"/>
    </location>
</feature>
<proteinExistence type="predicted"/>
<dbReference type="Gene3D" id="3.10.250.10">
    <property type="entry name" value="SRCR-like domain"/>
    <property type="match status" value="9"/>
</dbReference>
<feature type="disulfide bond" evidence="9">
    <location>
        <begin position="334"/>
        <end position="398"/>
    </location>
</feature>
<feature type="disulfide bond" evidence="9">
    <location>
        <begin position="656"/>
        <end position="720"/>
    </location>
</feature>
<feature type="domain" description="SRCR" evidence="10">
    <location>
        <begin position="309"/>
        <end position="409"/>
    </location>
</feature>
<dbReference type="Pfam" id="PF00530">
    <property type="entry name" value="SRCR"/>
    <property type="match status" value="9"/>
</dbReference>
<feature type="disulfide bond" evidence="9">
    <location>
        <begin position="153"/>
        <end position="217"/>
    </location>
</feature>
<feature type="disulfide bond" evidence="9">
    <location>
        <begin position="808"/>
        <end position="818"/>
    </location>
</feature>
<evidence type="ECO:0000256" key="6">
    <source>
        <dbReference type="ARBA" id="ARBA00058074"/>
    </source>
</evidence>